<evidence type="ECO:0000313" key="2">
    <source>
        <dbReference type="Proteomes" id="UP000266272"/>
    </source>
</evidence>
<gene>
    <name evidence="1" type="ORF">TARUN_7845</name>
</gene>
<evidence type="ECO:0000313" key="1">
    <source>
        <dbReference type="EMBL" id="RFU74414.1"/>
    </source>
</evidence>
<keyword evidence="2" id="KW-1185">Reference proteome</keyword>
<dbReference type="Proteomes" id="UP000266272">
    <property type="component" value="Unassembled WGS sequence"/>
</dbReference>
<dbReference type="AlphaFoldDB" id="A0A395NEN3"/>
<comment type="caution">
    <text evidence="1">The sequence shown here is derived from an EMBL/GenBank/DDBJ whole genome shotgun (WGS) entry which is preliminary data.</text>
</comment>
<protein>
    <submittedName>
        <fullName evidence="1">Uncharacterized protein</fullName>
    </submittedName>
</protein>
<proteinExistence type="predicted"/>
<name>A0A395NEN3_TRIAR</name>
<dbReference type="EMBL" id="PXOA01000539">
    <property type="protein sequence ID" value="RFU74414.1"/>
    <property type="molecule type" value="Genomic_DNA"/>
</dbReference>
<accession>A0A395NEN3</accession>
<organism evidence="1 2">
    <name type="scientific">Trichoderma arundinaceum</name>
    <dbReference type="NCBI Taxonomy" id="490622"/>
    <lineage>
        <taxon>Eukaryota</taxon>
        <taxon>Fungi</taxon>
        <taxon>Dikarya</taxon>
        <taxon>Ascomycota</taxon>
        <taxon>Pezizomycotina</taxon>
        <taxon>Sordariomycetes</taxon>
        <taxon>Hypocreomycetidae</taxon>
        <taxon>Hypocreales</taxon>
        <taxon>Hypocreaceae</taxon>
        <taxon>Trichoderma</taxon>
    </lineage>
</organism>
<sequence>MKAGQVLASRMGGVFYSAYRPGRMAAHVAAIGARLCSALKEASSPANQSIRGDLVPWLQYNGRQAEEEEEKEEEWRC</sequence>
<reference evidence="1 2" key="1">
    <citation type="journal article" date="2018" name="PLoS Pathog.">
        <title>Evolution of structural diversity of trichothecenes, a family of toxins produced by plant pathogenic and entomopathogenic fungi.</title>
        <authorList>
            <person name="Proctor R.H."/>
            <person name="McCormick S.P."/>
            <person name="Kim H.S."/>
            <person name="Cardoza R.E."/>
            <person name="Stanley A.M."/>
            <person name="Lindo L."/>
            <person name="Kelly A."/>
            <person name="Brown D.W."/>
            <person name="Lee T."/>
            <person name="Vaughan M.M."/>
            <person name="Alexander N.J."/>
            <person name="Busman M."/>
            <person name="Gutierrez S."/>
        </authorList>
    </citation>
    <scope>NUCLEOTIDE SEQUENCE [LARGE SCALE GENOMIC DNA]</scope>
    <source>
        <strain evidence="1 2">IBT 40837</strain>
    </source>
</reference>